<accession>A0ACA9R752</accession>
<proteinExistence type="predicted"/>
<keyword evidence="2" id="KW-1185">Reference proteome</keyword>
<reference evidence="1" key="1">
    <citation type="submission" date="2021-06" db="EMBL/GenBank/DDBJ databases">
        <authorList>
            <person name="Kallberg Y."/>
            <person name="Tangrot J."/>
            <person name="Rosling A."/>
        </authorList>
    </citation>
    <scope>NUCLEOTIDE SEQUENCE</scope>
    <source>
        <strain evidence="1">MA461A</strain>
    </source>
</reference>
<feature type="non-terminal residue" evidence="1">
    <location>
        <position position="47"/>
    </location>
</feature>
<evidence type="ECO:0000313" key="1">
    <source>
        <dbReference type="EMBL" id="CAG8780301.1"/>
    </source>
</evidence>
<dbReference type="Proteomes" id="UP000789920">
    <property type="component" value="Unassembled WGS sequence"/>
</dbReference>
<protein>
    <submittedName>
        <fullName evidence="1">20290_t:CDS:1</fullName>
    </submittedName>
</protein>
<dbReference type="EMBL" id="CAJVQC010044816">
    <property type="protein sequence ID" value="CAG8780301.1"/>
    <property type="molecule type" value="Genomic_DNA"/>
</dbReference>
<gene>
    <name evidence="1" type="ORF">RPERSI_LOCUS17477</name>
</gene>
<sequence length="47" mass="5828">MLEKFSVLQFISGTWKKDIEQLWRESYRLYNTIRQSQPSDQEIDQYK</sequence>
<comment type="caution">
    <text evidence="1">The sequence shown here is derived from an EMBL/GenBank/DDBJ whole genome shotgun (WGS) entry which is preliminary data.</text>
</comment>
<evidence type="ECO:0000313" key="2">
    <source>
        <dbReference type="Proteomes" id="UP000789920"/>
    </source>
</evidence>
<organism evidence="1 2">
    <name type="scientific">Racocetra persica</name>
    <dbReference type="NCBI Taxonomy" id="160502"/>
    <lineage>
        <taxon>Eukaryota</taxon>
        <taxon>Fungi</taxon>
        <taxon>Fungi incertae sedis</taxon>
        <taxon>Mucoromycota</taxon>
        <taxon>Glomeromycotina</taxon>
        <taxon>Glomeromycetes</taxon>
        <taxon>Diversisporales</taxon>
        <taxon>Gigasporaceae</taxon>
        <taxon>Racocetra</taxon>
    </lineage>
</organism>
<name>A0ACA9R752_9GLOM</name>